<dbReference type="eggNOG" id="COG0299">
    <property type="taxonomic scope" value="Bacteria"/>
</dbReference>
<dbReference type="OrthoDB" id="9806170at2"/>
<feature type="active site" description="Proton donor" evidence="4">
    <location>
        <position position="128"/>
    </location>
</feature>
<comment type="function">
    <text evidence="4">Catalyzes the transfer of a formyl group from 10-formyltetrahydrofolate to 5-phospho-ribosyl-glycinamide (GAR), producing 5-phospho-ribosyl-N-formylglycinamide (FGAR) and tetrahydrofolate.</text>
</comment>
<dbReference type="Pfam" id="PF00551">
    <property type="entry name" value="Formyl_trans_N"/>
    <property type="match status" value="1"/>
</dbReference>
<dbReference type="GO" id="GO:0006189">
    <property type="term" value="P:'de novo' IMP biosynthetic process"/>
    <property type="evidence" value="ECO:0007669"/>
    <property type="project" value="UniProtKB-UniRule"/>
</dbReference>
<dbReference type="AlphaFoldDB" id="C7R1C6"/>
<reference evidence="6 7" key="1">
    <citation type="journal article" date="2009" name="Stand. Genomic Sci.">
        <title>Complete genome sequence of Jonesia denitrificans type strain (Prevot 55134).</title>
        <authorList>
            <person name="Pukall R."/>
            <person name="Gehrich-Schroter G."/>
            <person name="Lapidus A."/>
            <person name="Nolan M."/>
            <person name="Glavina Del Rio T."/>
            <person name="Lucas S."/>
            <person name="Chen F."/>
            <person name="Tice H."/>
            <person name="Pitluck S."/>
            <person name="Cheng J.F."/>
            <person name="Copeland A."/>
            <person name="Saunders E."/>
            <person name="Brettin T."/>
            <person name="Detter J.C."/>
            <person name="Bruce D."/>
            <person name="Goodwin L."/>
            <person name="Pati A."/>
            <person name="Ivanova N."/>
            <person name="Mavromatis K."/>
            <person name="Ovchinnikova G."/>
            <person name="Chen A."/>
            <person name="Palaniappan K."/>
            <person name="Land M."/>
            <person name="Hauser L."/>
            <person name="Chang Y.J."/>
            <person name="Jeffries C.D."/>
            <person name="Chain P."/>
            <person name="Goker M."/>
            <person name="Bristow J."/>
            <person name="Eisen J.A."/>
            <person name="Markowitz V."/>
            <person name="Hugenholtz P."/>
            <person name="Kyrpides N.C."/>
            <person name="Klenk H.P."/>
            <person name="Han C."/>
        </authorList>
    </citation>
    <scope>NUCLEOTIDE SEQUENCE [LARGE SCALE GENOMIC DNA]</scope>
    <source>
        <strain evidence="7">ATCC 14870 / DSM 20603 / BCRC 15368 / CIP 55.134 / JCM 11481 / NBRC 15587 / NCTC 10816 / Prevot 55134</strain>
    </source>
</reference>
<gene>
    <name evidence="4" type="primary">purN</name>
    <name evidence="6" type="ordered locus">Jden_0677</name>
</gene>
<evidence type="ECO:0000259" key="5">
    <source>
        <dbReference type="Pfam" id="PF00551"/>
    </source>
</evidence>
<evidence type="ECO:0000313" key="6">
    <source>
        <dbReference type="EMBL" id="ACV08341.1"/>
    </source>
</evidence>
<sequence>MSTGETSPPLQAANVFSDERTRVVLLASGSGTNVRALLDAQRRDDFGARIVALVTDLPGTGAERHAHNHGVPVTVVNFRDYTERVAWDRALREAVSQYNPDFVVSAGFMRILAPTFVQAFPHRILNTHPALLPAFPGAHGVRDALAYGVKVTGCTLHVVDEGTDTGPIIAQVAVPVNSDDTVETLHERIKVQEREMLTRWVSDIGHRGLVVTGRHAGLGANGSGV</sequence>
<dbReference type="EC" id="2.1.2.2" evidence="4"/>
<keyword evidence="7" id="KW-1185">Reference proteome</keyword>
<comment type="pathway">
    <text evidence="1 4">Purine metabolism; IMP biosynthesis via de novo pathway; N(2)-formyl-N(1)-(5-phospho-D-ribosyl)glycinamide from N(1)-(5-phospho-D-ribosyl)glycinamide (10-formyl THF route): step 1/1.</text>
</comment>
<feature type="binding site" evidence="4">
    <location>
        <position position="84"/>
    </location>
    <ligand>
        <name>(6R)-10-formyltetrahydrofolate</name>
        <dbReference type="ChEBI" id="CHEBI:195366"/>
    </ligand>
</feature>
<name>C7R1C6_JONDD</name>
<feature type="site" description="Raises pKa of active site His" evidence="4">
    <location>
        <position position="164"/>
    </location>
</feature>
<dbReference type="UniPathway" id="UPA00074">
    <property type="reaction ID" value="UER00126"/>
</dbReference>
<dbReference type="EMBL" id="CP001706">
    <property type="protein sequence ID" value="ACV08341.1"/>
    <property type="molecule type" value="Genomic_DNA"/>
</dbReference>
<dbReference type="PANTHER" id="PTHR43369">
    <property type="entry name" value="PHOSPHORIBOSYLGLYCINAMIDE FORMYLTRANSFERASE"/>
    <property type="match status" value="1"/>
</dbReference>
<dbReference type="CDD" id="cd08645">
    <property type="entry name" value="FMT_core_GART"/>
    <property type="match status" value="1"/>
</dbReference>
<dbReference type="NCBIfam" id="TIGR00639">
    <property type="entry name" value="PurN"/>
    <property type="match status" value="1"/>
</dbReference>
<comment type="similarity">
    <text evidence="4">Belongs to the GART family.</text>
</comment>
<dbReference type="Proteomes" id="UP000000628">
    <property type="component" value="Chromosome"/>
</dbReference>
<keyword evidence="2 4" id="KW-0808">Transferase</keyword>
<comment type="catalytic activity">
    <reaction evidence="4">
        <text>N(1)-(5-phospho-beta-D-ribosyl)glycinamide + (6R)-10-formyltetrahydrofolate = N(2)-formyl-N(1)-(5-phospho-beta-D-ribosyl)glycinamide + (6S)-5,6,7,8-tetrahydrofolate + H(+)</text>
        <dbReference type="Rhea" id="RHEA:15053"/>
        <dbReference type="ChEBI" id="CHEBI:15378"/>
        <dbReference type="ChEBI" id="CHEBI:57453"/>
        <dbReference type="ChEBI" id="CHEBI:143788"/>
        <dbReference type="ChEBI" id="CHEBI:147286"/>
        <dbReference type="ChEBI" id="CHEBI:195366"/>
        <dbReference type="EC" id="2.1.2.2"/>
    </reaction>
</comment>
<evidence type="ECO:0000256" key="4">
    <source>
        <dbReference type="HAMAP-Rule" id="MF_01930"/>
    </source>
</evidence>
<keyword evidence="3 4" id="KW-0658">Purine biosynthesis</keyword>
<feature type="binding site" evidence="4">
    <location>
        <position position="126"/>
    </location>
    <ligand>
        <name>(6R)-10-formyltetrahydrofolate</name>
        <dbReference type="ChEBI" id="CHEBI:195366"/>
    </ligand>
</feature>
<dbReference type="RefSeq" id="WP_015770969.1">
    <property type="nucleotide sequence ID" value="NC_013174.1"/>
</dbReference>
<dbReference type="GO" id="GO:0004644">
    <property type="term" value="F:phosphoribosylglycinamide formyltransferase activity"/>
    <property type="evidence" value="ECO:0007669"/>
    <property type="project" value="UniProtKB-UniRule"/>
</dbReference>
<dbReference type="PANTHER" id="PTHR43369:SF2">
    <property type="entry name" value="PHOSPHORIBOSYLGLYCINAMIDE FORMYLTRANSFERASE"/>
    <property type="match status" value="1"/>
</dbReference>
<feature type="binding site" evidence="4">
    <location>
        <begin position="31"/>
        <end position="33"/>
    </location>
    <ligand>
        <name>N(1)-(5-phospho-beta-D-ribosyl)glycinamide</name>
        <dbReference type="ChEBI" id="CHEBI:143788"/>
    </ligand>
</feature>
<evidence type="ECO:0000256" key="2">
    <source>
        <dbReference type="ARBA" id="ARBA00022679"/>
    </source>
</evidence>
<dbReference type="InterPro" id="IPR036477">
    <property type="entry name" value="Formyl_transf_N_sf"/>
</dbReference>
<feature type="domain" description="Formyl transferase N-terminal" evidence="5">
    <location>
        <begin position="22"/>
        <end position="199"/>
    </location>
</feature>
<dbReference type="HAMAP" id="MF_01930">
    <property type="entry name" value="PurN"/>
    <property type="match status" value="1"/>
</dbReference>
<dbReference type="STRING" id="471856.Jden_0677"/>
<dbReference type="Gene3D" id="3.40.50.170">
    <property type="entry name" value="Formyl transferase, N-terminal domain"/>
    <property type="match status" value="1"/>
</dbReference>
<feature type="binding site" evidence="4">
    <location>
        <begin position="109"/>
        <end position="112"/>
    </location>
    <ligand>
        <name>(6R)-10-formyltetrahydrofolate</name>
        <dbReference type="ChEBI" id="CHEBI:195366"/>
    </ligand>
</feature>
<protein>
    <recommendedName>
        <fullName evidence="4">Phosphoribosylglycinamide formyltransferase</fullName>
        <ecNumber evidence="4">2.1.2.2</ecNumber>
    </recommendedName>
    <alternativeName>
        <fullName evidence="4">5'-phosphoribosylglycinamide transformylase</fullName>
    </alternativeName>
    <alternativeName>
        <fullName evidence="4">GAR transformylase</fullName>
        <shortName evidence="4">GART</shortName>
    </alternativeName>
</protein>
<dbReference type="FunFam" id="3.40.50.170:FF:000008">
    <property type="entry name" value="Phosphoribosylglycinamide formyltransferase"/>
    <property type="match status" value="1"/>
</dbReference>
<proteinExistence type="inferred from homology"/>
<accession>C7R1C6</accession>
<dbReference type="SUPFAM" id="SSF53328">
    <property type="entry name" value="Formyltransferase"/>
    <property type="match status" value="1"/>
</dbReference>
<evidence type="ECO:0000256" key="1">
    <source>
        <dbReference type="ARBA" id="ARBA00005054"/>
    </source>
</evidence>
<dbReference type="HOGENOM" id="CLU_038395_1_0_11"/>
<dbReference type="InterPro" id="IPR004607">
    <property type="entry name" value="GART"/>
</dbReference>
<organism evidence="6 7">
    <name type="scientific">Jonesia denitrificans (strain ATCC 14870 / DSM 20603 / BCRC 15368 / CIP 55.134 / JCM 11481 / NBRC 15587 / NCTC 10816 / Prevot 55134)</name>
    <name type="common">Listeria denitrificans</name>
    <dbReference type="NCBI Taxonomy" id="471856"/>
    <lineage>
        <taxon>Bacteria</taxon>
        <taxon>Bacillati</taxon>
        <taxon>Actinomycetota</taxon>
        <taxon>Actinomycetes</taxon>
        <taxon>Micrococcales</taxon>
        <taxon>Jonesiaceae</taxon>
        <taxon>Jonesia</taxon>
    </lineage>
</organism>
<evidence type="ECO:0000256" key="3">
    <source>
        <dbReference type="ARBA" id="ARBA00022755"/>
    </source>
</evidence>
<dbReference type="InterPro" id="IPR002376">
    <property type="entry name" value="Formyl_transf_N"/>
</dbReference>
<dbReference type="GO" id="GO:0005829">
    <property type="term" value="C:cytosol"/>
    <property type="evidence" value="ECO:0007669"/>
    <property type="project" value="TreeGrafter"/>
</dbReference>
<dbReference type="KEGG" id="jde:Jden_0677"/>
<evidence type="ECO:0000313" key="7">
    <source>
        <dbReference type="Proteomes" id="UP000000628"/>
    </source>
</evidence>